<dbReference type="EMBL" id="GBXM01103503">
    <property type="protein sequence ID" value="JAH05074.1"/>
    <property type="molecule type" value="Transcribed_RNA"/>
</dbReference>
<name>A0A0E9PKP0_ANGAN</name>
<sequence length="11" mass="1274">MRAALKGNEKR</sequence>
<reference evidence="1" key="2">
    <citation type="journal article" date="2015" name="Fish Shellfish Immunol.">
        <title>Early steps in the European eel (Anguilla anguilla)-Vibrio vulnificus interaction in the gills: Role of the RtxA13 toxin.</title>
        <authorList>
            <person name="Callol A."/>
            <person name="Pajuelo D."/>
            <person name="Ebbesson L."/>
            <person name="Teles M."/>
            <person name="MacKenzie S."/>
            <person name="Amaro C."/>
        </authorList>
    </citation>
    <scope>NUCLEOTIDE SEQUENCE</scope>
</reference>
<proteinExistence type="predicted"/>
<evidence type="ECO:0000313" key="1">
    <source>
        <dbReference type="EMBL" id="JAH05074.1"/>
    </source>
</evidence>
<reference evidence="1" key="1">
    <citation type="submission" date="2014-11" db="EMBL/GenBank/DDBJ databases">
        <authorList>
            <person name="Amaro Gonzalez C."/>
        </authorList>
    </citation>
    <scope>NUCLEOTIDE SEQUENCE</scope>
</reference>
<organism evidence="1">
    <name type="scientific">Anguilla anguilla</name>
    <name type="common">European freshwater eel</name>
    <name type="synonym">Muraena anguilla</name>
    <dbReference type="NCBI Taxonomy" id="7936"/>
    <lineage>
        <taxon>Eukaryota</taxon>
        <taxon>Metazoa</taxon>
        <taxon>Chordata</taxon>
        <taxon>Craniata</taxon>
        <taxon>Vertebrata</taxon>
        <taxon>Euteleostomi</taxon>
        <taxon>Actinopterygii</taxon>
        <taxon>Neopterygii</taxon>
        <taxon>Teleostei</taxon>
        <taxon>Anguilliformes</taxon>
        <taxon>Anguillidae</taxon>
        <taxon>Anguilla</taxon>
    </lineage>
</organism>
<accession>A0A0E9PKP0</accession>
<protein>
    <submittedName>
        <fullName evidence="1">Uncharacterized protein</fullName>
    </submittedName>
</protein>